<reference evidence="3" key="1">
    <citation type="submission" date="2022-01" db="EMBL/GenBank/DDBJ databases">
        <title>Novel bile acid biosynthetic pathways are enriched in the microbiome of centenarians.</title>
        <authorList>
            <person name="Sato Y."/>
            <person name="Atarashi K."/>
            <person name="Plichta R.D."/>
            <person name="Arai Y."/>
            <person name="Sasajima S."/>
            <person name="Kearney M.S."/>
            <person name="Suda W."/>
            <person name="Takeshita K."/>
            <person name="Sasaki T."/>
            <person name="Okamoto S."/>
            <person name="Skelly N.A."/>
            <person name="Okamura Y."/>
            <person name="Vlamakis H."/>
            <person name="Li Y."/>
            <person name="Tanoue T."/>
            <person name="Takei H."/>
            <person name="Nittono H."/>
            <person name="Narushima S."/>
            <person name="Irie J."/>
            <person name="Itoh H."/>
            <person name="Moriya K."/>
            <person name="Sugiura Y."/>
            <person name="Suematsu M."/>
            <person name="Moritoki N."/>
            <person name="Shibata S."/>
            <person name="Littman R.D."/>
            <person name="Fischbach A.M."/>
            <person name="Uwamino Y."/>
            <person name="Inoue T."/>
            <person name="Honda A."/>
            <person name="Hattori M."/>
            <person name="Murai T."/>
            <person name="Xavier J.R."/>
            <person name="Hirose N."/>
            <person name="Honda K."/>
        </authorList>
    </citation>
    <scope>NUCLEOTIDE SEQUENCE</scope>
    <source>
        <strain evidence="3">CE91-St55</strain>
    </source>
</reference>
<evidence type="ECO:0000256" key="1">
    <source>
        <dbReference type="SAM" id="Phobius"/>
    </source>
</evidence>
<proteinExistence type="predicted"/>
<evidence type="ECO:0000313" key="3">
    <source>
        <dbReference type="EMBL" id="GKH02015.1"/>
    </source>
</evidence>
<dbReference type="RefSeq" id="WP_006774320.1">
    <property type="nucleotide sequence ID" value="NZ_BQNJ01000001.1"/>
</dbReference>
<feature type="transmembrane region" description="Helical" evidence="1">
    <location>
        <begin position="268"/>
        <end position="287"/>
    </location>
</feature>
<dbReference type="Gene3D" id="3.30.565.10">
    <property type="entry name" value="Histidine kinase-like ATPase, C-terminal domain"/>
    <property type="match status" value="1"/>
</dbReference>
<feature type="transmembrane region" description="Helical" evidence="1">
    <location>
        <begin position="238"/>
        <end position="256"/>
    </location>
</feature>
<dbReference type="PANTHER" id="PTHR40448:SF1">
    <property type="entry name" value="TWO-COMPONENT SENSOR HISTIDINE KINASE"/>
    <property type="match status" value="1"/>
</dbReference>
<feature type="transmembrane region" description="Helical" evidence="1">
    <location>
        <begin position="363"/>
        <end position="384"/>
    </location>
</feature>
<feature type="transmembrane region" description="Helical" evidence="1">
    <location>
        <begin position="390"/>
        <end position="409"/>
    </location>
</feature>
<dbReference type="GO" id="GO:0016301">
    <property type="term" value="F:kinase activity"/>
    <property type="evidence" value="ECO:0007669"/>
    <property type="project" value="UniProtKB-KW"/>
</dbReference>
<dbReference type="SUPFAM" id="SSF55874">
    <property type="entry name" value="ATPase domain of HSP90 chaperone/DNA topoisomerase II/histidine kinase"/>
    <property type="match status" value="1"/>
</dbReference>
<dbReference type="AlphaFoldDB" id="A0AA37JI50"/>
<protein>
    <submittedName>
        <fullName evidence="3">Sensor histidine kinase</fullName>
    </submittedName>
</protein>
<evidence type="ECO:0000259" key="2">
    <source>
        <dbReference type="SMART" id="SM00387"/>
    </source>
</evidence>
<dbReference type="InterPro" id="IPR036890">
    <property type="entry name" value="HATPase_C_sf"/>
</dbReference>
<sequence length="642" mass="71991">MNNRLTQLGKRLLLLTITFFLTMGMFTAAYRFDNKYTTQSVQPINGILFYTPEKTDPVYLINGWEYYQGRLLTPEDFISDLPLPDNYVYIGQYSGMESGNPEASPHGSATYRLTLSLPETPAFYTLELPEIYSAYRLYIGSRLMASQGNPDPEHYEPSLYSGSVTFEASGDLQLLLAVSDWSHLYSGMVYPPAFGTPNAVHALLNQRFAISLTVTALAAVLGFFQLALAAILKNRRSLLSGLICMAFAASASTPALHQLTATGIVPWYSLEIFCRYAIYGLSLILVLDLCGRQYRALKAASYAAALFPFLALAVSLLAPRLSCRQMVLFSHTAGTYKVLCALWLLGTAFFSKTKQEPERDRTILLIGICIFASSLAADRLYPLFEPIRFGWFSEIAGFLFVLLLSFLLLRDSARFYKRQFILAQEKEHMETQIQMQKKHYSELASQIEKIRTMRHDIRHHLTQLSVLLKDRNTEAAVQYLEKVTHSTSTSAPLTFCEAYYVDVLLRYYYSCAEDLHIPMTVHANVPTKPGVPEEDLCVILGNILENAFNASTPVPQNQRRITVAMICQEGTVCIEVKNTFKGELVPDGKSFYSSKEKGRHGIGLSSVRSMAEKYSGDVWLNTEPGENGVNVFSIQVLLFSQS</sequence>
<feature type="domain" description="Histidine kinase/HSP90-like ATPase" evidence="2">
    <location>
        <begin position="531"/>
        <end position="640"/>
    </location>
</feature>
<organism evidence="3 4">
    <name type="scientific">Hungatella hathewayi</name>
    <dbReference type="NCBI Taxonomy" id="154046"/>
    <lineage>
        <taxon>Bacteria</taxon>
        <taxon>Bacillati</taxon>
        <taxon>Bacillota</taxon>
        <taxon>Clostridia</taxon>
        <taxon>Lachnospirales</taxon>
        <taxon>Lachnospiraceae</taxon>
        <taxon>Hungatella</taxon>
    </lineage>
</organism>
<feature type="transmembrane region" description="Helical" evidence="1">
    <location>
        <begin position="333"/>
        <end position="351"/>
    </location>
</feature>
<dbReference type="PANTHER" id="PTHR40448">
    <property type="entry name" value="TWO-COMPONENT SENSOR HISTIDINE KINASE"/>
    <property type="match status" value="1"/>
</dbReference>
<dbReference type="EMBL" id="BQNJ01000001">
    <property type="protein sequence ID" value="GKH02015.1"/>
    <property type="molecule type" value="Genomic_DNA"/>
</dbReference>
<keyword evidence="3" id="KW-0808">Transferase</keyword>
<dbReference type="InterPro" id="IPR032834">
    <property type="entry name" value="NatK-like_C"/>
</dbReference>
<dbReference type="GO" id="GO:0042802">
    <property type="term" value="F:identical protein binding"/>
    <property type="evidence" value="ECO:0007669"/>
    <property type="project" value="TreeGrafter"/>
</dbReference>
<keyword evidence="3" id="KW-0418">Kinase</keyword>
<feature type="transmembrane region" description="Helical" evidence="1">
    <location>
        <begin position="208"/>
        <end position="231"/>
    </location>
</feature>
<dbReference type="CDD" id="cd16935">
    <property type="entry name" value="HATPase_AgrC-ComD-like"/>
    <property type="match status" value="1"/>
</dbReference>
<keyword evidence="1" id="KW-0472">Membrane</keyword>
<accession>A0AA37JI50</accession>
<name>A0AA37JI50_9FIRM</name>
<evidence type="ECO:0000313" key="4">
    <source>
        <dbReference type="Proteomes" id="UP001055091"/>
    </source>
</evidence>
<keyword evidence="1" id="KW-1133">Transmembrane helix</keyword>
<dbReference type="InterPro" id="IPR003594">
    <property type="entry name" value="HATPase_dom"/>
</dbReference>
<feature type="transmembrane region" description="Helical" evidence="1">
    <location>
        <begin position="299"/>
        <end position="321"/>
    </location>
</feature>
<comment type="caution">
    <text evidence="3">The sequence shown here is derived from an EMBL/GenBank/DDBJ whole genome shotgun (WGS) entry which is preliminary data.</text>
</comment>
<dbReference type="GeneID" id="93152826"/>
<keyword evidence="1" id="KW-0812">Transmembrane</keyword>
<dbReference type="Pfam" id="PF14501">
    <property type="entry name" value="HATPase_c_5"/>
    <property type="match status" value="1"/>
</dbReference>
<dbReference type="Proteomes" id="UP001055091">
    <property type="component" value="Unassembled WGS sequence"/>
</dbReference>
<gene>
    <name evidence="3" type="ORF">CE91St55_39960</name>
</gene>
<dbReference type="SMART" id="SM00387">
    <property type="entry name" value="HATPase_c"/>
    <property type="match status" value="1"/>
</dbReference>